<evidence type="ECO:0000256" key="4">
    <source>
        <dbReference type="ARBA" id="ARBA00022485"/>
    </source>
</evidence>
<dbReference type="GO" id="GO:0000049">
    <property type="term" value="F:tRNA binding"/>
    <property type="evidence" value="ECO:0007669"/>
    <property type="project" value="UniProtKB-KW"/>
</dbReference>
<dbReference type="InterPro" id="IPR016181">
    <property type="entry name" value="Acyl_CoA_acyltransferase"/>
</dbReference>
<dbReference type="EMBL" id="CAEY01000249">
    <property type="status" value="NOT_ANNOTATED_CDS"/>
    <property type="molecule type" value="Genomic_DNA"/>
</dbReference>
<dbReference type="HOGENOM" id="CLU_025983_2_1_1"/>
<comment type="similarity">
    <text evidence="2 15">Belongs to the ELP3 family.</text>
</comment>
<evidence type="ECO:0000313" key="19">
    <source>
        <dbReference type="Proteomes" id="UP000015104"/>
    </source>
</evidence>
<evidence type="ECO:0000256" key="1">
    <source>
        <dbReference type="ARBA" id="ARBA00005043"/>
    </source>
</evidence>
<dbReference type="PROSITE" id="PS51918">
    <property type="entry name" value="RADICAL_SAM"/>
    <property type="match status" value="1"/>
</dbReference>
<dbReference type="GO" id="GO:0046872">
    <property type="term" value="F:metal ion binding"/>
    <property type="evidence" value="ECO:0007669"/>
    <property type="project" value="UniProtKB-KW"/>
</dbReference>
<keyword evidence="9 15" id="KW-0479">Metal-binding</keyword>
<dbReference type="GO" id="GO:0002926">
    <property type="term" value="P:tRNA wobble base 5-methoxycarbonylmethyl-2-thiouridinylation"/>
    <property type="evidence" value="ECO:0007669"/>
    <property type="project" value="TreeGrafter"/>
</dbReference>
<keyword evidence="13 15" id="KW-0012">Acyltransferase</keyword>
<dbReference type="PIRSF" id="PIRSF005669">
    <property type="entry name" value="Hist_AcTrfase_ELP3"/>
    <property type="match status" value="1"/>
</dbReference>
<dbReference type="CDD" id="cd01335">
    <property type="entry name" value="Radical_SAM"/>
    <property type="match status" value="1"/>
</dbReference>
<keyword evidence="19" id="KW-1185">Reference proteome</keyword>
<dbReference type="SFLD" id="SFLDF00344">
    <property type="entry name" value="ELP3-like"/>
    <property type="match status" value="1"/>
</dbReference>
<dbReference type="KEGG" id="tut:107365485"/>
<dbReference type="GO" id="GO:0106261">
    <property type="term" value="F:tRNA uridine(34) acetyltransferase activity"/>
    <property type="evidence" value="ECO:0007669"/>
    <property type="project" value="UniProtKB-EC"/>
</dbReference>
<comment type="catalytic activity">
    <reaction evidence="14">
        <text>uridine(34) in tRNA + acetyl-CoA + S-adenosyl-L-methionine + H2O = 5-(carboxymethyl)uridine(34) in tRNA + 5'-deoxyadenosine + L-methionine + CoA + 2 H(+)</text>
        <dbReference type="Rhea" id="RHEA:61020"/>
        <dbReference type="Rhea" id="RHEA-COMP:10407"/>
        <dbReference type="Rhea" id="RHEA-COMP:11727"/>
        <dbReference type="ChEBI" id="CHEBI:15377"/>
        <dbReference type="ChEBI" id="CHEBI:15378"/>
        <dbReference type="ChEBI" id="CHEBI:17319"/>
        <dbReference type="ChEBI" id="CHEBI:57287"/>
        <dbReference type="ChEBI" id="CHEBI:57288"/>
        <dbReference type="ChEBI" id="CHEBI:57844"/>
        <dbReference type="ChEBI" id="CHEBI:59789"/>
        <dbReference type="ChEBI" id="CHEBI:65315"/>
        <dbReference type="ChEBI" id="CHEBI:74882"/>
        <dbReference type="EC" id="2.3.1.311"/>
    </reaction>
    <physiologicalReaction direction="left-to-right" evidence="14">
        <dbReference type="Rhea" id="RHEA:61021"/>
    </physiologicalReaction>
</comment>
<dbReference type="UniPathway" id="UPA00988"/>
<protein>
    <recommendedName>
        <fullName evidence="3 15">Elongator complex protein 3</fullName>
        <ecNumber evidence="15">2.3.1.-</ecNumber>
    </recommendedName>
</protein>
<feature type="binding site" evidence="16">
    <location>
        <position position="101"/>
    </location>
    <ligand>
        <name>[4Fe-4S] cluster</name>
        <dbReference type="ChEBI" id="CHEBI:49883"/>
        <note>4Fe-4S-S-AdoMet</note>
    </ligand>
</feature>
<evidence type="ECO:0000256" key="11">
    <source>
        <dbReference type="ARBA" id="ARBA00023004"/>
    </source>
</evidence>
<evidence type="ECO:0000256" key="16">
    <source>
        <dbReference type="PIRSR" id="PIRSR005669-1"/>
    </source>
</evidence>
<dbReference type="InterPro" id="IPR006638">
    <property type="entry name" value="Elp3/MiaA/NifB-like_rSAM"/>
</dbReference>
<dbReference type="GO" id="GO:0005634">
    <property type="term" value="C:nucleus"/>
    <property type="evidence" value="ECO:0007669"/>
    <property type="project" value="TreeGrafter"/>
</dbReference>
<dbReference type="GO" id="GO:0005737">
    <property type="term" value="C:cytoplasm"/>
    <property type="evidence" value="ECO:0007669"/>
    <property type="project" value="TreeGrafter"/>
</dbReference>
<dbReference type="Gene3D" id="3.40.630.30">
    <property type="match status" value="1"/>
</dbReference>
<feature type="binding site" evidence="16">
    <location>
        <position position="114"/>
    </location>
    <ligand>
        <name>[4Fe-4S] cluster</name>
        <dbReference type="ChEBI" id="CHEBI:49883"/>
        <note>4Fe-4S-S-AdoMet</note>
    </ligand>
</feature>
<evidence type="ECO:0000256" key="10">
    <source>
        <dbReference type="ARBA" id="ARBA00022884"/>
    </source>
</evidence>
<dbReference type="EnsemblMetazoa" id="tetur15g02800.1">
    <property type="protein sequence ID" value="tetur15g02800.1"/>
    <property type="gene ID" value="tetur15g02800"/>
</dbReference>
<evidence type="ECO:0000256" key="15">
    <source>
        <dbReference type="PIRNR" id="PIRNR005669"/>
    </source>
</evidence>
<evidence type="ECO:0000256" key="7">
    <source>
        <dbReference type="ARBA" id="ARBA00022691"/>
    </source>
</evidence>
<evidence type="ECO:0000256" key="14">
    <source>
        <dbReference type="ARBA" id="ARBA00047372"/>
    </source>
</evidence>
<dbReference type="Pfam" id="PF04055">
    <property type="entry name" value="Radical_SAM"/>
    <property type="match status" value="1"/>
</dbReference>
<dbReference type="SUPFAM" id="SSF102114">
    <property type="entry name" value="Radical SAM enzymes"/>
    <property type="match status" value="1"/>
</dbReference>
<feature type="domain" description="Radical SAM core" evidence="17">
    <location>
        <begin position="84"/>
        <end position="374"/>
    </location>
</feature>
<dbReference type="SMART" id="SM00729">
    <property type="entry name" value="Elp3"/>
    <property type="match status" value="1"/>
</dbReference>
<dbReference type="PANTHER" id="PTHR11135:SF0">
    <property type="entry name" value="ELONGATOR COMPLEX PROTEIN 3"/>
    <property type="match status" value="1"/>
</dbReference>
<evidence type="ECO:0000256" key="2">
    <source>
        <dbReference type="ARBA" id="ARBA00005494"/>
    </source>
</evidence>
<proteinExistence type="inferred from homology"/>
<dbReference type="Pfam" id="PF23613">
    <property type="entry name" value="ELP3_N"/>
    <property type="match status" value="1"/>
</dbReference>
<comment type="cofactor">
    <cofactor evidence="15 16">
        <name>[4Fe-4S] cluster</name>
        <dbReference type="ChEBI" id="CHEBI:49883"/>
    </cofactor>
    <text evidence="15 16">Binds 1 [4Fe-4S] cluster. The cluster is coordinated with 3 cysteines and an exchangeable S-adenosyl-L-methionine.</text>
</comment>
<feature type="binding site" evidence="16">
    <location>
        <position position="111"/>
    </location>
    <ligand>
        <name>[4Fe-4S] cluster</name>
        <dbReference type="ChEBI" id="CHEBI:49883"/>
        <note>4Fe-4S-S-AdoMet</note>
    </ligand>
</feature>
<dbReference type="AlphaFoldDB" id="T1KMT3"/>
<dbReference type="EC" id="2.3.1.-" evidence="15"/>
<gene>
    <name evidence="18" type="primary">107365485</name>
</gene>
<keyword evidence="7 15" id="KW-0949">S-adenosyl-L-methionine</keyword>
<evidence type="ECO:0000256" key="5">
    <source>
        <dbReference type="ARBA" id="ARBA00022555"/>
    </source>
</evidence>
<dbReference type="STRING" id="32264.T1KMT3"/>
<dbReference type="SUPFAM" id="SSF55729">
    <property type="entry name" value="Acyl-CoA N-acyltransferases (Nat)"/>
    <property type="match status" value="1"/>
</dbReference>
<evidence type="ECO:0000256" key="8">
    <source>
        <dbReference type="ARBA" id="ARBA00022694"/>
    </source>
</evidence>
<keyword evidence="11 16" id="KW-0408">Iron</keyword>
<name>T1KMT3_TETUR</name>
<dbReference type="OMA" id="TFETRPD"/>
<dbReference type="GO" id="GO:0033588">
    <property type="term" value="C:elongator holoenzyme complex"/>
    <property type="evidence" value="ECO:0007669"/>
    <property type="project" value="TreeGrafter"/>
</dbReference>
<organism evidence="18 19">
    <name type="scientific">Tetranychus urticae</name>
    <name type="common">Two-spotted spider mite</name>
    <dbReference type="NCBI Taxonomy" id="32264"/>
    <lineage>
        <taxon>Eukaryota</taxon>
        <taxon>Metazoa</taxon>
        <taxon>Ecdysozoa</taxon>
        <taxon>Arthropoda</taxon>
        <taxon>Chelicerata</taxon>
        <taxon>Arachnida</taxon>
        <taxon>Acari</taxon>
        <taxon>Acariformes</taxon>
        <taxon>Trombidiformes</taxon>
        <taxon>Prostigmata</taxon>
        <taxon>Eleutherengona</taxon>
        <taxon>Raphignathae</taxon>
        <taxon>Tetranychoidea</taxon>
        <taxon>Tetranychidae</taxon>
        <taxon>Tetranychus</taxon>
    </lineage>
</organism>
<keyword evidence="12 15" id="KW-0411">Iron-sulfur</keyword>
<dbReference type="PANTHER" id="PTHR11135">
    <property type="entry name" value="HISTONE ACETYLTRANSFERASE-RELATED"/>
    <property type="match status" value="1"/>
</dbReference>
<keyword evidence="8 15" id="KW-0819">tRNA processing</keyword>
<dbReference type="Proteomes" id="UP000015104">
    <property type="component" value="Unassembled WGS sequence"/>
</dbReference>
<dbReference type="InterPro" id="IPR034687">
    <property type="entry name" value="ELP3-like"/>
</dbReference>
<dbReference type="FunFam" id="3.40.630.30:FF:000003">
    <property type="entry name" value="Elongator complex protein 3"/>
    <property type="match status" value="1"/>
</dbReference>
<evidence type="ECO:0000256" key="13">
    <source>
        <dbReference type="ARBA" id="ARBA00023315"/>
    </source>
</evidence>
<reference evidence="19" key="1">
    <citation type="submission" date="2011-08" db="EMBL/GenBank/DDBJ databases">
        <authorList>
            <person name="Rombauts S."/>
        </authorList>
    </citation>
    <scope>NUCLEOTIDE SEQUENCE</scope>
    <source>
        <strain evidence="19">London</strain>
    </source>
</reference>
<evidence type="ECO:0000256" key="6">
    <source>
        <dbReference type="ARBA" id="ARBA00022679"/>
    </source>
</evidence>
<keyword evidence="6 15" id="KW-0808">Transferase</keyword>
<evidence type="ECO:0000259" key="17">
    <source>
        <dbReference type="PROSITE" id="PS51918"/>
    </source>
</evidence>
<dbReference type="Pfam" id="PF16199">
    <property type="entry name" value="Radical_SAM_C"/>
    <property type="match status" value="1"/>
</dbReference>
<reference evidence="18" key="2">
    <citation type="submission" date="2015-06" db="UniProtKB">
        <authorList>
            <consortium name="EnsemblMetazoa"/>
        </authorList>
    </citation>
    <scope>IDENTIFICATION</scope>
</reference>
<accession>T1KMT3</accession>
<dbReference type="eggNOG" id="KOG2535">
    <property type="taxonomic scope" value="Eukaryota"/>
</dbReference>
<sequence length="549" mass="62482">MTRPKNKGNGLTKQQLMVVTINEIIQHLVKAHEEAKDVNLTKLKCDISRKYGLENQPKLVDIIAGVPQEYRKILLPKLRAKPIRTASGIVVVAVMSKPHRCPHINMTGNICVYCPGGPDSDFEYSTQSYTGYEPTSMRAIRAHYNPFVQTRNRLDQLKQLGHDIDKVEFIVMGGTFMSLPEEYRDYFIRNLHDALSGHTSSSVSEAVKFSEKSRTKCIGITIETRPDYCLNRHLSDMLSYGCTRLEIGVQSVYEDVARDTNRGHTVKAVKETFQFAKDCGFKVVAHMMPNLPNVDLERDLEQFVEFFENPDFRADGLKIYPTLVIRGTGLYELWKTGRYRSYPPSVLVDFLAQILALVPPWTRVYRVQRDIPMPLVSSGVEHGNIRELALARMADYGTTCRDIRTREVGIQEIHHKIKPYQVELVRRDYVANGGWETFLSYEDVQQDILIGLLRLRNCSPDTFRPELKGCCSIVRELHVYGSVVPISGKDPTKFQHQGFGMLLMEEAERISLNEHGSTKIAVISGVGTRNYYKKLGYSLEGVYMCKSLI</sequence>
<dbReference type="InterPro" id="IPR039661">
    <property type="entry name" value="ELP3"/>
</dbReference>
<keyword evidence="4" id="KW-0004">4Fe-4S</keyword>
<dbReference type="GO" id="GO:0051539">
    <property type="term" value="F:4 iron, 4 sulfur cluster binding"/>
    <property type="evidence" value="ECO:0007669"/>
    <property type="project" value="UniProtKB-KW"/>
</dbReference>
<evidence type="ECO:0000313" key="18">
    <source>
        <dbReference type="EnsemblMetazoa" id="tetur15g02800.1"/>
    </source>
</evidence>
<keyword evidence="10" id="KW-0694">RNA-binding</keyword>
<dbReference type="InterPro" id="IPR058240">
    <property type="entry name" value="rSAM_sf"/>
</dbReference>
<dbReference type="OrthoDB" id="10265243at2759"/>
<evidence type="ECO:0000256" key="3">
    <source>
        <dbReference type="ARBA" id="ARBA00020266"/>
    </source>
</evidence>
<evidence type="ECO:0000256" key="9">
    <source>
        <dbReference type="ARBA" id="ARBA00022723"/>
    </source>
</evidence>
<comment type="pathway">
    <text evidence="1">tRNA modification; 5-methoxycarbonylmethyl-2-thiouridine-tRNA biosynthesis.</text>
</comment>
<dbReference type="SFLD" id="SFLDS00029">
    <property type="entry name" value="Radical_SAM"/>
    <property type="match status" value="1"/>
</dbReference>
<keyword evidence="5 15" id="KW-0820">tRNA-binding</keyword>
<dbReference type="NCBIfam" id="TIGR01211">
    <property type="entry name" value="ELP3"/>
    <property type="match status" value="1"/>
</dbReference>
<dbReference type="InterPro" id="IPR007197">
    <property type="entry name" value="rSAM"/>
</dbReference>
<comment type="function">
    <text evidence="15">Catalytic tRNA acetyltransferase subunit of the elongator complex, which is required for multiple tRNA modifications, including mcm5U (5-methoxycarbonylmethyl uridine), mcm5s2U (5-methoxycarbonylmethyl-2-thiouridine), and ncm5U (5-carbamoylmethyl uridine). In the elongator complex, acts as a tRNA uridine(34) acetyltransferase by mediating formation of carboxymethyluridine in the wobble base at position 34 in tRNAs.</text>
</comment>
<evidence type="ECO:0000256" key="12">
    <source>
        <dbReference type="ARBA" id="ARBA00023014"/>
    </source>
</evidence>
<dbReference type="InterPro" id="IPR032432">
    <property type="entry name" value="Radical_SAM_C"/>
</dbReference>
<dbReference type="InterPro" id="IPR056591">
    <property type="entry name" value="ELP3-like_N"/>
</dbReference>
<dbReference type="SFLD" id="SFLDG01086">
    <property type="entry name" value="elongater_protein-like"/>
    <property type="match status" value="1"/>
</dbReference>